<gene>
    <name evidence="1" type="ORF">C8D93_10295</name>
</gene>
<dbReference type="Pfam" id="PF08843">
    <property type="entry name" value="AbiEii"/>
    <property type="match status" value="1"/>
</dbReference>
<comment type="caution">
    <text evidence="1">The sequence shown here is derived from an EMBL/GenBank/DDBJ whole genome shotgun (WGS) entry which is preliminary data.</text>
</comment>
<evidence type="ECO:0000313" key="1">
    <source>
        <dbReference type="EMBL" id="PXV70243.1"/>
    </source>
</evidence>
<sequence length="247" mass="27240">MACVFERSHHRCIARVLEALDAERLRARRCWFGGGTAIALRHGEYRESGDIDFLVADADGYRQLRQEIAGPGNLDALIRDGASSIALARDVRADQYGIRTALDVDGARIKFEIVREARIALDLPGRSDVVCGVATLTTTDLAASKLLANADRWRDDSTFSRDAIDLAMMDLPPRRLHPAVDKAAHAYGDPAVDDMLRALESLRQRPGHLQRCIGALSMSMPAAALQQRLRALRRRLQACRAASTTRV</sequence>
<accession>A0A318ECL7</accession>
<keyword evidence="1" id="KW-0808">Transferase</keyword>
<dbReference type="InterPro" id="IPR014942">
    <property type="entry name" value="AbiEii"/>
</dbReference>
<protein>
    <submittedName>
        <fullName evidence="1">Nucleotidyltransferase AbiEii toxin of type IV toxin-antitoxin system</fullName>
    </submittedName>
</protein>
<dbReference type="GO" id="GO:0016740">
    <property type="term" value="F:transferase activity"/>
    <property type="evidence" value="ECO:0007669"/>
    <property type="project" value="UniProtKB-KW"/>
</dbReference>
<name>A0A318ECL7_9GAMM</name>
<dbReference type="Proteomes" id="UP000248330">
    <property type="component" value="Unassembled WGS sequence"/>
</dbReference>
<keyword evidence="2" id="KW-1185">Reference proteome</keyword>
<reference evidence="1 2" key="1">
    <citation type="submission" date="2018-04" db="EMBL/GenBank/DDBJ databases">
        <title>Genomic Encyclopedia of Type Strains, Phase IV (KMG-IV): sequencing the most valuable type-strain genomes for metagenomic binning, comparative biology and taxonomic classification.</title>
        <authorList>
            <person name="Goeker M."/>
        </authorList>
    </citation>
    <scope>NUCLEOTIDE SEQUENCE [LARGE SCALE GENOMIC DNA]</scope>
    <source>
        <strain evidence="1 2">DSM 104150</strain>
    </source>
</reference>
<organism evidence="1 2">
    <name type="scientific">Sinimarinibacterium flocculans</name>
    <dbReference type="NCBI Taxonomy" id="985250"/>
    <lineage>
        <taxon>Bacteria</taxon>
        <taxon>Pseudomonadati</taxon>
        <taxon>Pseudomonadota</taxon>
        <taxon>Gammaproteobacteria</taxon>
        <taxon>Nevskiales</taxon>
        <taxon>Nevskiaceae</taxon>
        <taxon>Sinimarinibacterium</taxon>
    </lineage>
</organism>
<dbReference type="EMBL" id="QICN01000002">
    <property type="protein sequence ID" value="PXV70243.1"/>
    <property type="molecule type" value="Genomic_DNA"/>
</dbReference>
<proteinExistence type="predicted"/>
<dbReference type="AlphaFoldDB" id="A0A318ECL7"/>
<evidence type="ECO:0000313" key="2">
    <source>
        <dbReference type="Proteomes" id="UP000248330"/>
    </source>
</evidence>